<protein>
    <recommendedName>
        <fullName evidence="3">DUF4374 domain-containing protein</fullName>
    </recommendedName>
</protein>
<evidence type="ECO:0008006" key="3">
    <source>
        <dbReference type="Google" id="ProtNLM"/>
    </source>
</evidence>
<dbReference type="RefSeq" id="WP_196936419.1">
    <property type="nucleotide sequence ID" value="NZ_MU158698.1"/>
</dbReference>
<dbReference type="AlphaFoldDB" id="A0A928UYF8"/>
<keyword evidence="2" id="KW-1185">Reference proteome</keyword>
<gene>
    <name evidence="1" type="ORF">C4F49_11625</name>
</gene>
<dbReference type="EMBL" id="PRDK01000006">
    <property type="protein sequence ID" value="MBE8714333.1"/>
    <property type="molecule type" value="Genomic_DNA"/>
</dbReference>
<reference evidence="1" key="1">
    <citation type="submission" date="2018-02" db="EMBL/GenBank/DDBJ databases">
        <authorList>
            <person name="Vasarhelyi B.M."/>
            <person name="Deshmukh S."/>
            <person name="Balint B."/>
            <person name="Kukolya J."/>
        </authorList>
    </citation>
    <scope>NUCLEOTIDE SEQUENCE</scope>
    <source>
        <strain evidence="1">KB22</strain>
    </source>
</reference>
<evidence type="ECO:0000313" key="2">
    <source>
        <dbReference type="Proteomes" id="UP000616201"/>
    </source>
</evidence>
<name>A0A928UYF8_9SPHI</name>
<proteinExistence type="predicted"/>
<comment type="caution">
    <text evidence="1">The sequence shown here is derived from an EMBL/GenBank/DDBJ whole genome shotgun (WGS) entry which is preliminary data.</text>
</comment>
<dbReference type="Pfam" id="PF14298">
    <property type="entry name" value="DUF4374"/>
    <property type="match status" value="2"/>
</dbReference>
<sequence length="404" mass="43978">MKTNFKTIVLALITLSAFNSCKKDDVGPPNYGNYIVAVSPIASTGVADYLLTAESLEEGSISTRGHGVEQDGTYRYYMTANNKFFSMLYGQGNPGAVTTYEITNGSLNKVSDFQSETVQAFAPVNDDILMMKISRSITNKLTNFYIVNTNSLLITSEGTVNNQIPSGNGELAHFTWIRQFGDKVFAPYMSVKGCCGDAFATAYPDSSWIAVYSYPEMKLEKVIKDDRTSYIGRYFVDGTAVDEKGDLYAFSSSTATSGGKITSTKPSAIVRINKGTTEYDMSFYLNFEELSGGFNVTNWFYIGQGNFIVLMTEKNEKGEYTAGFNFGVVNVYDKTFKKVTGLPNSSEINNVTATNYSSLNGSGHVGLTLKEGTSFVYKIDAATGVATQGLRVEGGTITAISKLN</sequence>
<dbReference type="InterPro" id="IPR025401">
    <property type="entry name" value="DUF4374"/>
</dbReference>
<organism evidence="1 2">
    <name type="scientific">Sphingobacterium hungaricum</name>
    <dbReference type="NCBI Taxonomy" id="2082723"/>
    <lineage>
        <taxon>Bacteria</taxon>
        <taxon>Pseudomonadati</taxon>
        <taxon>Bacteroidota</taxon>
        <taxon>Sphingobacteriia</taxon>
        <taxon>Sphingobacteriales</taxon>
        <taxon>Sphingobacteriaceae</taxon>
        <taxon>Sphingobacterium</taxon>
    </lineage>
</organism>
<accession>A0A928UYF8</accession>
<evidence type="ECO:0000313" key="1">
    <source>
        <dbReference type="EMBL" id="MBE8714333.1"/>
    </source>
</evidence>
<dbReference type="Proteomes" id="UP000616201">
    <property type="component" value="Unassembled WGS sequence"/>
</dbReference>